<dbReference type="Proteomes" id="UP000193920">
    <property type="component" value="Unassembled WGS sequence"/>
</dbReference>
<reference evidence="2 3" key="1">
    <citation type="submission" date="2016-08" db="EMBL/GenBank/DDBJ databases">
        <title>A Parts List for Fungal Cellulosomes Revealed by Comparative Genomics.</title>
        <authorList>
            <consortium name="DOE Joint Genome Institute"/>
            <person name="Haitjema C.H."/>
            <person name="Gilmore S.P."/>
            <person name="Henske J.K."/>
            <person name="Solomon K.V."/>
            <person name="De Groot R."/>
            <person name="Kuo A."/>
            <person name="Mondo S.J."/>
            <person name="Salamov A.A."/>
            <person name="Labutti K."/>
            <person name="Zhao Z."/>
            <person name="Chiniquy J."/>
            <person name="Barry K."/>
            <person name="Brewer H.M."/>
            <person name="Purvine S.O."/>
            <person name="Wright A.T."/>
            <person name="Boxma B."/>
            <person name="Van Alen T."/>
            <person name="Hackstein J.H."/>
            <person name="Baker S.E."/>
            <person name="Grigoriev I.V."/>
            <person name="O'Malley M.A."/>
        </authorList>
    </citation>
    <scope>NUCLEOTIDE SEQUENCE [LARGE SCALE GENOMIC DNA]</scope>
    <source>
        <strain evidence="2 3">G1</strain>
    </source>
</reference>
<sequence length="155" mass="17869">MDKIGLIIFIVFVIFVIIRYLIIPNVFLLYEIRCIDNNNINNNDVDDTEENEEDSYIKERNSLLDDCLPPYTPVTIINTSYIQLLKKDMSPTPDYYNLPPPPPITLTMESNENEAVMNINDLPPPPSYEICVNNDRDINITVESVSDNNETNNRI</sequence>
<proteinExistence type="predicted"/>
<dbReference type="EMBL" id="MCOG01000147">
    <property type="protein sequence ID" value="ORY36593.1"/>
    <property type="molecule type" value="Genomic_DNA"/>
</dbReference>
<feature type="transmembrane region" description="Helical" evidence="1">
    <location>
        <begin position="6"/>
        <end position="30"/>
    </location>
</feature>
<evidence type="ECO:0000256" key="1">
    <source>
        <dbReference type="SAM" id="Phobius"/>
    </source>
</evidence>
<keyword evidence="1" id="KW-0812">Transmembrane</keyword>
<protein>
    <submittedName>
        <fullName evidence="2">Uncharacterized protein</fullName>
    </submittedName>
</protein>
<dbReference type="AlphaFoldDB" id="A0A1Y2BPB4"/>
<accession>A0A1Y2BPB4</accession>
<evidence type="ECO:0000313" key="2">
    <source>
        <dbReference type="EMBL" id="ORY36593.1"/>
    </source>
</evidence>
<gene>
    <name evidence="2" type="ORF">LY90DRAFT_673009</name>
</gene>
<keyword evidence="1" id="KW-0472">Membrane</keyword>
<evidence type="ECO:0000313" key="3">
    <source>
        <dbReference type="Proteomes" id="UP000193920"/>
    </source>
</evidence>
<name>A0A1Y2BPB4_9FUNG</name>
<keyword evidence="1" id="KW-1133">Transmembrane helix</keyword>
<organism evidence="2 3">
    <name type="scientific">Neocallimastix californiae</name>
    <dbReference type="NCBI Taxonomy" id="1754190"/>
    <lineage>
        <taxon>Eukaryota</taxon>
        <taxon>Fungi</taxon>
        <taxon>Fungi incertae sedis</taxon>
        <taxon>Chytridiomycota</taxon>
        <taxon>Chytridiomycota incertae sedis</taxon>
        <taxon>Neocallimastigomycetes</taxon>
        <taxon>Neocallimastigales</taxon>
        <taxon>Neocallimastigaceae</taxon>
        <taxon>Neocallimastix</taxon>
    </lineage>
</organism>
<keyword evidence="3" id="KW-1185">Reference proteome</keyword>
<comment type="caution">
    <text evidence="2">The sequence shown here is derived from an EMBL/GenBank/DDBJ whole genome shotgun (WGS) entry which is preliminary data.</text>
</comment>